<dbReference type="InterPro" id="IPR000551">
    <property type="entry name" value="MerR-type_HTH_dom"/>
</dbReference>
<dbReference type="Proteomes" id="UP001225906">
    <property type="component" value="Unassembled WGS sequence"/>
</dbReference>
<evidence type="ECO:0000313" key="3">
    <source>
        <dbReference type="EMBL" id="MDP8567409.1"/>
    </source>
</evidence>
<dbReference type="Gene3D" id="1.10.1660.10">
    <property type="match status" value="1"/>
</dbReference>
<protein>
    <submittedName>
        <fullName evidence="3">Helix-turn-helix domain-containing protein</fullName>
    </submittedName>
</protein>
<dbReference type="CDD" id="cd04781">
    <property type="entry name" value="HTH_MerR-like_sg6"/>
    <property type="match status" value="1"/>
</dbReference>
<dbReference type="EMBL" id="JAVCAP010000012">
    <property type="protein sequence ID" value="MDP8567409.1"/>
    <property type="molecule type" value="Genomic_DNA"/>
</dbReference>
<keyword evidence="4" id="KW-1185">Reference proteome</keyword>
<evidence type="ECO:0000256" key="1">
    <source>
        <dbReference type="ARBA" id="ARBA00023125"/>
    </source>
</evidence>
<gene>
    <name evidence="3" type="ORF">Q9291_06070</name>
</gene>
<keyword evidence="1" id="KW-0238">DNA-binding</keyword>
<dbReference type="PROSITE" id="PS50937">
    <property type="entry name" value="HTH_MERR_2"/>
    <property type="match status" value="1"/>
</dbReference>
<dbReference type="InterPro" id="IPR009061">
    <property type="entry name" value="DNA-bd_dom_put_sf"/>
</dbReference>
<feature type="domain" description="HTH merR-type" evidence="2">
    <location>
        <begin position="1"/>
        <end position="68"/>
    </location>
</feature>
<proteinExistence type="predicted"/>
<sequence length="138" mass="15243">MNISEVVKQTGVPASTLRYYEEIGLIKSVGRHGLQRVFSPKILDHLALISLAKTADFPLSEIIAMFGDNNTPVIDRDKLLNKADQIDESIKRLNIMSKCLKHAAACKAPSHLECPSFRRLMKAAILGKLEGTYPPSVI</sequence>
<dbReference type="InterPro" id="IPR047057">
    <property type="entry name" value="MerR_fam"/>
</dbReference>
<evidence type="ECO:0000313" key="4">
    <source>
        <dbReference type="Proteomes" id="UP001225906"/>
    </source>
</evidence>
<reference evidence="4" key="1">
    <citation type="journal article" date="2019" name="Int. J. Syst. Evol. Microbiol.">
        <title>The Global Catalogue of Microorganisms (GCM) 10K type strain sequencing project: providing services to taxonomists for standard genome sequencing and annotation.</title>
        <authorList>
            <consortium name="The Broad Institute Genomics Platform"/>
            <consortium name="The Broad Institute Genome Sequencing Center for Infectious Disease"/>
            <person name="Wu L."/>
            <person name="Ma J."/>
        </authorList>
    </citation>
    <scope>NUCLEOTIDE SEQUENCE [LARGE SCALE GENOMIC DNA]</scope>
    <source>
        <strain evidence="4">VKM B-3159</strain>
    </source>
</reference>
<evidence type="ECO:0000259" key="2">
    <source>
        <dbReference type="PROSITE" id="PS50937"/>
    </source>
</evidence>
<dbReference type="SUPFAM" id="SSF46955">
    <property type="entry name" value="Putative DNA-binding domain"/>
    <property type="match status" value="1"/>
</dbReference>
<dbReference type="Pfam" id="PF13411">
    <property type="entry name" value="MerR_1"/>
    <property type="match status" value="1"/>
</dbReference>
<dbReference type="PANTHER" id="PTHR30204:SF97">
    <property type="entry name" value="MERR FAMILY REGULATORY PROTEIN"/>
    <property type="match status" value="1"/>
</dbReference>
<organism evidence="3 4">
    <name type="scientific">Methylophilus aquaticus</name>
    <dbReference type="NCBI Taxonomy" id="1971610"/>
    <lineage>
        <taxon>Bacteria</taxon>
        <taxon>Pseudomonadati</taxon>
        <taxon>Pseudomonadota</taxon>
        <taxon>Betaproteobacteria</taxon>
        <taxon>Nitrosomonadales</taxon>
        <taxon>Methylophilaceae</taxon>
        <taxon>Methylophilus</taxon>
    </lineage>
</organism>
<comment type="caution">
    <text evidence="3">The sequence shown here is derived from an EMBL/GenBank/DDBJ whole genome shotgun (WGS) entry which is preliminary data.</text>
</comment>
<dbReference type="RefSeq" id="WP_306389132.1">
    <property type="nucleotide sequence ID" value="NZ_JAVCAP010000012.1"/>
</dbReference>
<name>A0ABT9JS79_9PROT</name>
<dbReference type="SMART" id="SM00422">
    <property type="entry name" value="HTH_MERR"/>
    <property type="match status" value="1"/>
</dbReference>
<accession>A0ABT9JS79</accession>
<dbReference type="PANTHER" id="PTHR30204">
    <property type="entry name" value="REDOX-CYCLING DRUG-SENSING TRANSCRIPTIONAL ACTIVATOR SOXR"/>
    <property type="match status" value="1"/>
</dbReference>